<evidence type="ECO:0000313" key="4">
    <source>
        <dbReference type="EMBL" id="AQU65790.1"/>
    </source>
</evidence>
<evidence type="ECO:0008006" key="6">
    <source>
        <dbReference type="Google" id="ProtNLM"/>
    </source>
</evidence>
<dbReference type="SFLD" id="SFLDG01163">
    <property type="entry name" value="II"/>
    <property type="match status" value="1"/>
</dbReference>
<gene>
    <name evidence="4" type="ORF">BBN63_05560</name>
</gene>
<evidence type="ECO:0000256" key="2">
    <source>
        <dbReference type="ARBA" id="ARBA00022602"/>
    </source>
</evidence>
<dbReference type="InterPro" id="IPR036239">
    <property type="entry name" value="PrenylTrfase-like_sf"/>
</dbReference>
<dbReference type="GO" id="GO:0004659">
    <property type="term" value="F:prenyltransferase activity"/>
    <property type="evidence" value="ECO:0007669"/>
    <property type="project" value="UniProtKB-KW"/>
</dbReference>
<dbReference type="InterPro" id="IPR033964">
    <property type="entry name" value="ABBA"/>
</dbReference>
<organism evidence="4 5">
    <name type="scientific">Streptomyces niveus</name>
    <name type="common">Streptomyces spheroides</name>
    <dbReference type="NCBI Taxonomy" id="193462"/>
    <lineage>
        <taxon>Bacteria</taxon>
        <taxon>Bacillati</taxon>
        <taxon>Actinomycetota</taxon>
        <taxon>Actinomycetes</taxon>
        <taxon>Kitasatosporales</taxon>
        <taxon>Streptomycetaceae</taxon>
        <taxon>Streptomyces</taxon>
    </lineage>
</organism>
<evidence type="ECO:0000313" key="5">
    <source>
        <dbReference type="Proteomes" id="UP000189677"/>
    </source>
</evidence>
<dbReference type="KEGG" id="snw:BBN63_05560"/>
<dbReference type="AlphaFoldDB" id="A0A1U9QNN4"/>
<evidence type="ECO:0000256" key="3">
    <source>
        <dbReference type="ARBA" id="ARBA00022679"/>
    </source>
</evidence>
<keyword evidence="3" id="KW-0808">Transferase</keyword>
<dbReference type="EMBL" id="CP018047">
    <property type="protein sequence ID" value="AQU65790.1"/>
    <property type="molecule type" value="Genomic_DNA"/>
</dbReference>
<dbReference type="RefSeq" id="WP_257788550.1">
    <property type="nucleotide sequence ID" value="NZ_CP018047.1"/>
</dbReference>
<dbReference type="CDD" id="cd13931">
    <property type="entry name" value="PT-CloQ_NphB"/>
    <property type="match status" value="1"/>
</dbReference>
<sequence length="305" mass="33363">MSGAADVERVYSAMERAAGLLDLTCAREKILPILTAYKEALADSVIVFSMSGGDHSAELDFSFTIPSGDVDPYAFGPSTGIPTETDHPIASLLSDTGERCPVAMYGVDGEVSGGFKKTYAAFPINDLLDLSKLVAVPSMPPAVAENAELFARYGLDKVQGISIDYQRKQVNLYCGDIPAESLEPETVRSMLREMGLREPSEEGLEFVRKSFAVYPTLSWDSSRIERICFAVISTDPTLAPTRVESDVALFSKYANNAPYAYAGERRTLIYGLAVSPTKEYIKLGSYYQISDHQRKLVKAFDALED</sequence>
<comment type="similarity">
    <text evidence="1">Belongs to the aromatic prenyltransferase family.</text>
</comment>
<protein>
    <recommendedName>
        <fullName evidence="6">Prenyltransferase</fullName>
    </recommendedName>
</protein>
<dbReference type="Proteomes" id="UP000189677">
    <property type="component" value="Chromosome"/>
</dbReference>
<keyword evidence="2" id="KW-0637">Prenyltransferase</keyword>
<reference evidence="4 5" key="1">
    <citation type="submission" date="2016-11" db="EMBL/GenBank/DDBJ databases">
        <title>Complete genome sequence of Streptomyces niveus SCSIO 3406.</title>
        <authorList>
            <person name="Zhu Q."/>
            <person name="Cheng W."/>
            <person name="Song Y."/>
            <person name="Li Q."/>
            <person name="Ju J."/>
        </authorList>
    </citation>
    <scope>NUCLEOTIDE SEQUENCE [LARGE SCALE GENOMIC DNA]</scope>
    <source>
        <strain evidence="4 5">SCSIO 3406</strain>
    </source>
</reference>
<keyword evidence="5" id="KW-1185">Reference proteome</keyword>
<proteinExistence type="inferred from homology"/>
<accession>A0A1U9QNN4</accession>
<dbReference type="SUPFAM" id="SSF143492">
    <property type="entry name" value="Prenyltransferase-like"/>
    <property type="match status" value="1"/>
</dbReference>
<evidence type="ECO:0000256" key="1">
    <source>
        <dbReference type="ARBA" id="ARBA00005368"/>
    </source>
</evidence>
<dbReference type="InterPro" id="IPR020965">
    <property type="entry name" value="Prenyltransferase_CloQ"/>
</dbReference>
<name>A0A1U9QNN4_STRNV</name>
<dbReference type="SFLD" id="SFLDS00036">
    <property type="entry name" value="Aromatic_Prenyltransferase"/>
    <property type="match status" value="1"/>
</dbReference>
<dbReference type="Pfam" id="PF11468">
    <property type="entry name" value="PTase_Orf2"/>
    <property type="match status" value="1"/>
</dbReference>